<comment type="caution">
    <text evidence="4">The sequence shown here is derived from an EMBL/GenBank/DDBJ whole genome shotgun (WGS) entry which is preliminary data.</text>
</comment>
<feature type="region of interest" description="Disordered" evidence="3">
    <location>
        <begin position="547"/>
        <end position="639"/>
    </location>
</feature>
<dbReference type="GO" id="GO:0003682">
    <property type="term" value="F:chromatin binding"/>
    <property type="evidence" value="ECO:0007669"/>
    <property type="project" value="TreeGrafter"/>
</dbReference>
<feature type="compositionally biased region" description="Acidic residues" evidence="3">
    <location>
        <begin position="600"/>
        <end position="609"/>
    </location>
</feature>
<dbReference type="AlphaFoldDB" id="A0A8X8YRQ7"/>
<accession>A0A8X8YRQ7</accession>
<keyword evidence="2" id="KW-0539">Nucleus</keyword>
<dbReference type="PANTHER" id="PTHR12628">
    <property type="entry name" value="POLYCOMB-LIKE TRANSCRIPTION FACTOR"/>
    <property type="match status" value="1"/>
</dbReference>
<evidence type="ECO:0000313" key="4">
    <source>
        <dbReference type="EMBL" id="KAG6437436.1"/>
    </source>
</evidence>
<dbReference type="PANTHER" id="PTHR12628:SF10">
    <property type="entry name" value="HOMEOBOX DOMAIN-CONTAINING PROTEIN"/>
    <property type="match status" value="1"/>
</dbReference>
<name>A0A8X8YRQ7_SALSN</name>
<reference evidence="4" key="2">
    <citation type="submission" date="2020-08" db="EMBL/GenBank/DDBJ databases">
        <title>Plant Genome Project.</title>
        <authorList>
            <person name="Zhang R.-G."/>
        </authorList>
    </citation>
    <scope>NUCLEOTIDE SEQUENCE</scope>
    <source>
        <strain evidence="4">Huo1</strain>
        <tissue evidence="4">Leaf</tissue>
    </source>
</reference>
<evidence type="ECO:0000313" key="5">
    <source>
        <dbReference type="Proteomes" id="UP000298416"/>
    </source>
</evidence>
<reference evidence="4" key="1">
    <citation type="submission" date="2018-01" db="EMBL/GenBank/DDBJ databases">
        <authorList>
            <person name="Mao J.F."/>
        </authorList>
    </citation>
    <scope>NUCLEOTIDE SEQUENCE</scope>
    <source>
        <strain evidence="4">Huo1</strain>
        <tissue evidence="4">Leaf</tissue>
    </source>
</reference>
<keyword evidence="5" id="KW-1185">Reference proteome</keyword>
<organism evidence="4">
    <name type="scientific">Salvia splendens</name>
    <name type="common">Scarlet sage</name>
    <dbReference type="NCBI Taxonomy" id="180675"/>
    <lineage>
        <taxon>Eukaryota</taxon>
        <taxon>Viridiplantae</taxon>
        <taxon>Streptophyta</taxon>
        <taxon>Embryophyta</taxon>
        <taxon>Tracheophyta</taxon>
        <taxon>Spermatophyta</taxon>
        <taxon>Magnoliopsida</taxon>
        <taxon>eudicotyledons</taxon>
        <taxon>Gunneridae</taxon>
        <taxon>Pentapetalae</taxon>
        <taxon>asterids</taxon>
        <taxon>lamiids</taxon>
        <taxon>Lamiales</taxon>
        <taxon>Lamiaceae</taxon>
        <taxon>Nepetoideae</taxon>
        <taxon>Mentheae</taxon>
        <taxon>Salviinae</taxon>
        <taxon>Salvia</taxon>
        <taxon>Salvia subgen. Calosphace</taxon>
        <taxon>core Calosphace</taxon>
    </lineage>
</organism>
<evidence type="ECO:0000256" key="3">
    <source>
        <dbReference type="SAM" id="MobiDB-lite"/>
    </source>
</evidence>
<dbReference type="Proteomes" id="UP000298416">
    <property type="component" value="Unassembled WGS sequence"/>
</dbReference>
<feature type="region of interest" description="Disordered" evidence="3">
    <location>
        <begin position="76"/>
        <end position="101"/>
    </location>
</feature>
<feature type="compositionally biased region" description="Basic and acidic residues" evidence="3">
    <location>
        <begin position="547"/>
        <end position="599"/>
    </location>
</feature>
<dbReference type="GO" id="GO:0005634">
    <property type="term" value="C:nucleus"/>
    <property type="evidence" value="ECO:0007669"/>
    <property type="project" value="UniProtKB-SubCell"/>
</dbReference>
<comment type="subcellular location">
    <subcellularLocation>
        <location evidence="1">Nucleus</location>
    </subcellularLocation>
</comment>
<gene>
    <name evidence="4" type="ORF">SASPL_102353</name>
</gene>
<dbReference type="GO" id="GO:0003677">
    <property type="term" value="F:DNA binding"/>
    <property type="evidence" value="ECO:0007669"/>
    <property type="project" value="TreeGrafter"/>
</dbReference>
<feature type="compositionally biased region" description="Basic and acidic residues" evidence="3">
    <location>
        <begin position="610"/>
        <end position="639"/>
    </location>
</feature>
<protein>
    <submittedName>
        <fullName evidence="4">Uncharacterized protein</fullName>
    </submittedName>
</protein>
<evidence type="ECO:0000256" key="1">
    <source>
        <dbReference type="ARBA" id="ARBA00004123"/>
    </source>
</evidence>
<dbReference type="GO" id="GO:0045814">
    <property type="term" value="P:negative regulation of gene expression, epigenetic"/>
    <property type="evidence" value="ECO:0007669"/>
    <property type="project" value="TreeGrafter"/>
</dbReference>
<evidence type="ECO:0000256" key="2">
    <source>
        <dbReference type="ARBA" id="ARBA00023242"/>
    </source>
</evidence>
<sequence length="639" mass="73044">MSTSKSDASQYSSSFLGSLEDEDGRFEVRSNRCFDETLETIGADSDEVHNGGVVSHPRQRPAVDYIELYNEMFGKNPTESEQISEDEDWGPTKRKRKAKETNAASTLMALGETDNKFSVETLSYLKEKQLTKKMRRPICRLPHVTVEKLRLVFSENELPERAVRVSLSEQLGLELEKSSHREGAKEMTSCEQMVQECALPSVESEKANTEEGVWDQISSRNGTAPVKSNILKGFPQQRNTHLLNHSYKIKQQRKPLLQSAIRNQMSVDLGDDVSLKHVRNKAKEAKKKLDCKSQGGMLEAQKKMKRLCEIKSRVEKLHQRLLELPCSRIGRARGNNSGQDHHHGVLEKDHDHSDLENKHLEEQGQKHNHDILENEHVEEQGQEHDHGVLENEHVEEQGQGHDHGVLENEHVEEQGQEHDYDVLENQHDHCVLENEHGQEHGYDVLENQHGHCVLENEHIEEQGWEHDHGVLENEHIEEQGWEHDHGVLENEHIEEQGWEHDHGVLENEHDRSVEHGQEHDHDVLENQHDHGGQGWEQEHGVLENEHVEEQGQEHDHDILEDEHVGRVHGGEEDERGGHVETERGDEENGRGGHEEMGHGDEEDDCDEHEEMEHGDGGGKEGKHIHVRGEEREHDGGGDA</sequence>
<dbReference type="EMBL" id="PNBA02000001">
    <property type="protein sequence ID" value="KAG6437436.1"/>
    <property type="molecule type" value="Genomic_DNA"/>
</dbReference>
<proteinExistence type="predicted"/>
<feature type="compositionally biased region" description="Basic and acidic residues" evidence="3">
    <location>
        <begin position="339"/>
        <end position="355"/>
    </location>
</feature>
<feature type="region of interest" description="Disordered" evidence="3">
    <location>
        <begin position="330"/>
        <end position="355"/>
    </location>
</feature>